<protein>
    <submittedName>
        <fullName evidence="2">Uncharacterized protein</fullName>
    </submittedName>
</protein>
<accession>A0AAD9YV53</accession>
<gene>
    <name evidence="2" type="ORF">CKAH01_03206</name>
</gene>
<dbReference type="AlphaFoldDB" id="A0AAD9YV53"/>
<comment type="caution">
    <text evidence="2">The sequence shown here is derived from an EMBL/GenBank/DDBJ whole genome shotgun (WGS) entry which is preliminary data.</text>
</comment>
<dbReference type="EMBL" id="VYYT01000013">
    <property type="protein sequence ID" value="KAK2778250.1"/>
    <property type="molecule type" value="Genomic_DNA"/>
</dbReference>
<evidence type="ECO:0000313" key="2">
    <source>
        <dbReference type="EMBL" id="KAK2778250.1"/>
    </source>
</evidence>
<sequence>MEADNEGNVFAAVSQQGSEDMIEYSNPPAEGFRYRDSHFVASPTLASFAAISLLNEHHRRSQFRITRMASDTVENSTVIPESAHRDVPKRHVKLTIWAAKVLSGDSATCHLAAPESNVPPRKDRRSATHITGKPVRPLQLNPNNG</sequence>
<keyword evidence="3" id="KW-1185">Reference proteome</keyword>
<evidence type="ECO:0000256" key="1">
    <source>
        <dbReference type="SAM" id="MobiDB-lite"/>
    </source>
</evidence>
<reference evidence="2" key="1">
    <citation type="submission" date="2023-02" db="EMBL/GenBank/DDBJ databases">
        <title>Colletotrichum kahawae CIFC_Que2 genome sequencing and assembly.</title>
        <authorList>
            <person name="Baroncelli R."/>
        </authorList>
    </citation>
    <scope>NUCLEOTIDE SEQUENCE</scope>
    <source>
        <strain evidence="2">CIFC_Que2</strain>
    </source>
</reference>
<dbReference type="Proteomes" id="UP001281614">
    <property type="component" value="Unassembled WGS sequence"/>
</dbReference>
<name>A0AAD9YV53_COLKA</name>
<feature type="region of interest" description="Disordered" evidence="1">
    <location>
        <begin position="112"/>
        <end position="145"/>
    </location>
</feature>
<organism evidence="2 3">
    <name type="scientific">Colletotrichum kahawae</name>
    <name type="common">Coffee berry disease fungus</name>
    <dbReference type="NCBI Taxonomy" id="34407"/>
    <lineage>
        <taxon>Eukaryota</taxon>
        <taxon>Fungi</taxon>
        <taxon>Dikarya</taxon>
        <taxon>Ascomycota</taxon>
        <taxon>Pezizomycotina</taxon>
        <taxon>Sordariomycetes</taxon>
        <taxon>Hypocreomycetidae</taxon>
        <taxon>Glomerellales</taxon>
        <taxon>Glomerellaceae</taxon>
        <taxon>Colletotrichum</taxon>
        <taxon>Colletotrichum gloeosporioides species complex</taxon>
    </lineage>
</organism>
<evidence type="ECO:0000313" key="3">
    <source>
        <dbReference type="Proteomes" id="UP001281614"/>
    </source>
</evidence>
<proteinExistence type="predicted"/>